<evidence type="ECO:0000313" key="1">
    <source>
        <dbReference type="EMBL" id="CAD7703816.1"/>
    </source>
</evidence>
<evidence type="ECO:0000313" key="2">
    <source>
        <dbReference type="Proteomes" id="UP000708148"/>
    </source>
</evidence>
<dbReference type="OrthoDB" id="10532626at2759"/>
<proteinExistence type="predicted"/>
<sequence length="195" mass="20994">ENGVPTLKGVEDFKEWMIDAGLEGRVEIFKETPPGPPPNGTYQAFLIDSGSVDDFGLSGTQRAVLSFIISGFIGKTFSGDGGVRNVLLSDFSFDPKALAGTISLDPGFVDGNDSWVTRFPDTINDFIVDEFREVQDGFLMGRTYFGPEVEVGDPTLFECGLVRVALALPEGKTAKDAILGAREDGEEESAEEDGQ</sequence>
<comment type="caution">
    <text evidence="1">The sequence shown here is derived from an EMBL/GenBank/DDBJ whole genome shotgun (WGS) entry which is preliminary data.</text>
</comment>
<keyword evidence="2" id="KW-1185">Reference proteome</keyword>
<feature type="non-terminal residue" evidence="1">
    <location>
        <position position="1"/>
    </location>
</feature>
<accession>A0A8S1JD44</accession>
<dbReference type="AlphaFoldDB" id="A0A8S1JD44"/>
<dbReference type="Proteomes" id="UP000708148">
    <property type="component" value="Unassembled WGS sequence"/>
</dbReference>
<gene>
    <name evidence="1" type="ORF">OSTQU699_LOCUS9173</name>
</gene>
<reference evidence="1" key="1">
    <citation type="submission" date="2020-12" db="EMBL/GenBank/DDBJ databases">
        <authorList>
            <person name="Iha C."/>
        </authorList>
    </citation>
    <scope>NUCLEOTIDE SEQUENCE</scope>
</reference>
<feature type="non-terminal residue" evidence="1">
    <location>
        <position position="195"/>
    </location>
</feature>
<protein>
    <submittedName>
        <fullName evidence="1">Uncharacterized protein</fullName>
    </submittedName>
</protein>
<dbReference type="EMBL" id="CAJHUC010002440">
    <property type="protein sequence ID" value="CAD7703816.1"/>
    <property type="molecule type" value="Genomic_DNA"/>
</dbReference>
<organism evidence="1 2">
    <name type="scientific">Ostreobium quekettii</name>
    <dbReference type="NCBI Taxonomy" id="121088"/>
    <lineage>
        <taxon>Eukaryota</taxon>
        <taxon>Viridiplantae</taxon>
        <taxon>Chlorophyta</taxon>
        <taxon>core chlorophytes</taxon>
        <taxon>Ulvophyceae</taxon>
        <taxon>TCBD clade</taxon>
        <taxon>Bryopsidales</taxon>
        <taxon>Ostreobineae</taxon>
        <taxon>Ostreobiaceae</taxon>
        <taxon>Ostreobium</taxon>
    </lineage>
</organism>
<name>A0A8S1JD44_9CHLO</name>